<dbReference type="PANTHER" id="PTHR12197:SF298">
    <property type="entry name" value="HISTONE-LYSINE N-METHYLTRANSFERASE ATXR4"/>
    <property type="match status" value="1"/>
</dbReference>
<evidence type="ECO:0000313" key="4">
    <source>
        <dbReference type="RefSeq" id="XP_011078799.2"/>
    </source>
</evidence>
<dbReference type="Proteomes" id="UP000504604">
    <property type="component" value="Linkage group LG5"/>
</dbReference>
<dbReference type="KEGG" id="sind:105162472"/>
<dbReference type="GeneID" id="105162472"/>
<dbReference type="FunCoup" id="A0A6I9TDQ9">
    <property type="interactions" value="60"/>
</dbReference>
<dbReference type="PROSITE" id="PS50280">
    <property type="entry name" value="SET"/>
    <property type="match status" value="1"/>
</dbReference>
<dbReference type="Gene3D" id="2.170.270.10">
    <property type="entry name" value="SET domain"/>
    <property type="match status" value="1"/>
</dbReference>
<evidence type="ECO:0000256" key="1">
    <source>
        <dbReference type="SAM" id="SignalP"/>
    </source>
</evidence>
<dbReference type="Gene3D" id="6.10.140.2220">
    <property type="match status" value="1"/>
</dbReference>
<proteinExistence type="predicted"/>
<protein>
    <submittedName>
        <fullName evidence="4">Histone-lysine N-methyltransferase ATXR4 isoform X1</fullName>
    </submittedName>
</protein>
<sequence length="372" mass="41384">MGFGILILKLVLEPILGYSMGPWATTYKLSVLSSSDFHTSQRMSRLARYSFWALQLRKLHSSHIATLSFPSSFSTSASQSTATRPSPPPIHVGLTEYAGRGVFASRRISAGELIHTAQPIVSHPSLSSVHTVCYFCLRKLPSSARSLEASQTVSFCSTQCEDQSKKFYDVEKKADWSRFNEYCRLQGLKYPLLVKRLACQVISGVVSSDVLDILQPEIPSSDRISKMKKEVALLNNTFEGSDIGSEQMAFLTEEWYAGVLARIRINAFRIELAIGSYEDLLSLAAASVEAEAAVGNAVYVLPSLYNHDCDPNVNIVWIENVDAKVKALRDIEEGEELRICYIDASMDYKARQTILYEGFGFHCNCLRCASKD</sequence>
<evidence type="ECO:0000313" key="3">
    <source>
        <dbReference type="Proteomes" id="UP000504604"/>
    </source>
</evidence>
<keyword evidence="3" id="KW-1185">Reference proteome</keyword>
<reference evidence="4" key="1">
    <citation type="submission" date="2025-08" db="UniProtKB">
        <authorList>
            <consortium name="RefSeq"/>
        </authorList>
    </citation>
    <scope>IDENTIFICATION</scope>
</reference>
<feature type="chain" id="PRO_5027098648" evidence="1">
    <location>
        <begin position="18"/>
        <end position="372"/>
    </location>
</feature>
<dbReference type="SUPFAM" id="SSF82199">
    <property type="entry name" value="SET domain"/>
    <property type="match status" value="1"/>
</dbReference>
<dbReference type="GO" id="GO:0005634">
    <property type="term" value="C:nucleus"/>
    <property type="evidence" value="ECO:0007669"/>
    <property type="project" value="TreeGrafter"/>
</dbReference>
<keyword evidence="1" id="KW-0732">Signal</keyword>
<dbReference type="RefSeq" id="XP_011078799.2">
    <property type="nucleotide sequence ID" value="XM_011080497.2"/>
</dbReference>
<evidence type="ECO:0000259" key="2">
    <source>
        <dbReference type="PROSITE" id="PS50280"/>
    </source>
</evidence>
<accession>A0A6I9TDQ9</accession>
<gene>
    <name evidence="4" type="primary">LOC105162472</name>
</gene>
<dbReference type="AlphaFoldDB" id="A0A6I9TDQ9"/>
<dbReference type="Pfam" id="PF00856">
    <property type="entry name" value="SET"/>
    <property type="match status" value="1"/>
</dbReference>
<dbReference type="InterPro" id="IPR050869">
    <property type="entry name" value="H3K4_H4K5_MeTrfase"/>
</dbReference>
<name>A0A6I9TDQ9_SESIN</name>
<dbReference type="InParanoid" id="A0A6I9TDQ9"/>
<organism evidence="3 4">
    <name type="scientific">Sesamum indicum</name>
    <name type="common">Oriental sesame</name>
    <name type="synonym">Sesamum orientale</name>
    <dbReference type="NCBI Taxonomy" id="4182"/>
    <lineage>
        <taxon>Eukaryota</taxon>
        <taxon>Viridiplantae</taxon>
        <taxon>Streptophyta</taxon>
        <taxon>Embryophyta</taxon>
        <taxon>Tracheophyta</taxon>
        <taxon>Spermatophyta</taxon>
        <taxon>Magnoliopsida</taxon>
        <taxon>eudicotyledons</taxon>
        <taxon>Gunneridae</taxon>
        <taxon>Pentapetalae</taxon>
        <taxon>asterids</taxon>
        <taxon>lamiids</taxon>
        <taxon>Lamiales</taxon>
        <taxon>Pedaliaceae</taxon>
        <taxon>Sesamum</taxon>
    </lineage>
</organism>
<feature type="domain" description="SET" evidence="2">
    <location>
        <begin position="88"/>
        <end position="342"/>
    </location>
</feature>
<dbReference type="SMART" id="SM00317">
    <property type="entry name" value="SET"/>
    <property type="match status" value="1"/>
</dbReference>
<dbReference type="PANTHER" id="PTHR12197">
    <property type="entry name" value="HISTONE-LYSINE N-METHYLTRANSFERASE SMYD"/>
    <property type="match status" value="1"/>
</dbReference>
<dbReference type="InterPro" id="IPR046341">
    <property type="entry name" value="SET_dom_sf"/>
</dbReference>
<dbReference type="Gene3D" id="1.10.220.160">
    <property type="match status" value="1"/>
</dbReference>
<dbReference type="InterPro" id="IPR001214">
    <property type="entry name" value="SET_dom"/>
</dbReference>
<feature type="signal peptide" evidence="1">
    <location>
        <begin position="1"/>
        <end position="17"/>
    </location>
</feature>
<dbReference type="CDD" id="cd20071">
    <property type="entry name" value="SET_SMYD"/>
    <property type="match status" value="1"/>
</dbReference>
<dbReference type="OrthoDB" id="438641at2759"/>